<dbReference type="Proteomes" id="UP000316083">
    <property type="component" value="Unassembled WGS sequence"/>
</dbReference>
<accession>A0A560BNI9</accession>
<dbReference type="RefSeq" id="WP_186464703.1">
    <property type="nucleotide sequence ID" value="NZ_VITF01000001.1"/>
</dbReference>
<sequence length="135" mass="14337">MSQKLSVTARNAGHYGDRHRRPGETFELSAKSDLAPWMKPIGWGVEAVGALEKPAVGVIPEPEHTAALSRITDLEQALVIVQEERDAADAVVEATKARIAELEAQLAAATAPKAEEKAPAPPVQQPKAAAKTDKT</sequence>
<reference evidence="2 3" key="1">
    <citation type="submission" date="2019-06" db="EMBL/GenBank/DDBJ databases">
        <title>Genomic Encyclopedia of Type Strains, Phase IV (KMG-V): Genome sequencing to study the core and pangenomes of soil and plant-associated prokaryotes.</title>
        <authorList>
            <person name="Whitman W."/>
        </authorList>
    </citation>
    <scope>NUCLEOTIDE SEQUENCE [LARGE SCALE GENOMIC DNA]</scope>
    <source>
        <strain evidence="2 3">BR 11796</strain>
    </source>
</reference>
<evidence type="ECO:0000313" key="2">
    <source>
        <dbReference type="EMBL" id="TWA74166.1"/>
    </source>
</evidence>
<comment type="caution">
    <text evidence="2">The sequence shown here is derived from an EMBL/GenBank/DDBJ whole genome shotgun (WGS) entry which is preliminary data.</text>
</comment>
<name>A0A560BNI9_AZOBR</name>
<feature type="region of interest" description="Disordered" evidence="1">
    <location>
        <begin position="1"/>
        <end position="22"/>
    </location>
</feature>
<proteinExistence type="predicted"/>
<organism evidence="2 3">
    <name type="scientific">Azospirillum brasilense</name>
    <dbReference type="NCBI Taxonomy" id="192"/>
    <lineage>
        <taxon>Bacteria</taxon>
        <taxon>Pseudomonadati</taxon>
        <taxon>Pseudomonadota</taxon>
        <taxon>Alphaproteobacteria</taxon>
        <taxon>Rhodospirillales</taxon>
        <taxon>Azospirillaceae</taxon>
        <taxon>Azospirillum</taxon>
    </lineage>
</organism>
<evidence type="ECO:0000313" key="3">
    <source>
        <dbReference type="Proteomes" id="UP000316083"/>
    </source>
</evidence>
<evidence type="ECO:0000256" key="1">
    <source>
        <dbReference type="SAM" id="MobiDB-lite"/>
    </source>
</evidence>
<protein>
    <submittedName>
        <fullName evidence="2">Uncharacterized protein</fullName>
    </submittedName>
</protein>
<gene>
    <name evidence="2" type="ORF">FBZ82_101181</name>
</gene>
<feature type="region of interest" description="Disordered" evidence="1">
    <location>
        <begin position="108"/>
        <end position="135"/>
    </location>
</feature>
<dbReference type="AlphaFoldDB" id="A0A560BNI9"/>
<dbReference type="EMBL" id="VITF01000001">
    <property type="protein sequence ID" value="TWA74166.1"/>
    <property type="molecule type" value="Genomic_DNA"/>
</dbReference>